<dbReference type="Gene3D" id="3.40.190.10">
    <property type="entry name" value="Periplasmic binding protein-like II"/>
    <property type="match status" value="1"/>
</dbReference>
<dbReference type="OrthoDB" id="8881899at2"/>
<proteinExistence type="inferred from homology"/>
<gene>
    <name evidence="3" type="ORF">BBEV_2892</name>
</gene>
<accession>A0A1D7QYY1</accession>
<evidence type="ECO:0000313" key="3">
    <source>
        <dbReference type="EMBL" id="AOM84217.1"/>
    </source>
</evidence>
<evidence type="ECO:0000256" key="2">
    <source>
        <dbReference type="SAM" id="SignalP"/>
    </source>
</evidence>
<reference evidence="3 4" key="1">
    <citation type="submission" date="2015-08" db="EMBL/GenBank/DDBJ databases">
        <title>The complete genome sequence of Bacillus beveridgei MLTeJB.</title>
        <authorList>
            <person name="Hanson T.E."/>
            <person name="Mesa C."/>
            <person name="Basesman S.M."/>
            <person name="Oremland R.S."/>
        </authorList>
    </citation>
    <scope>NUCLEOTIDE SEQUENCE [LARGE SCALE GENOMIC DNA]</scope>
    <source>
        <strain evidence="3 4">MLTeJB</strain>
    </source>
</reference>
<keyword evidence="4" id="KW-1185">Reference proteome</keyword>
<protein>
    <recommendedName>
        <fullName evidence="5">Tripartite-type tricarboxylate transporter, receptor component TctC</fullName>
    </recommendedName>
</protein>
<sequence length="314" mass="34173">MKQLMVVLLLGIVLAGCSGEETAERESYPTAPVTIIVPYSEGGSSDIMARLTAEALSDYWGMDVTVDNRDGESAVLGMQDIADAEPDGYTFGMFGSPDEQVLSEREDLSFMQDDFDFLMGFDREPHALMSAPSFSGENLERFKDAAGEQPGRITVGHSGPLGELLILLLEEQLDVDVTPVIYDGGGDLLLALQQDEIDAASTSLSTKDRVNEAGGSLMGYGSEDLGDGLSFSEQGHEIHLKVMRTLVAPVGIPDDHREEMITALEAVVQTDEWHENIEEAGIDFSASDEDEVQQFLEEMSDIVDERIQDIQVSP</sequence>
<dbReference type="PANTHER" id="PTHR42928">
    <property type="entry name" value="TRICARBOXYLATE-BINDING PROTEIN"/>
    <property type="match status" value="1"/>
</dbReference>
<dbReference type="RefSeq" id="WP_069366118.1">
    <property type="nucleotide sequence ID" value="NZ_CP012502.1"/>
</dbReference>
<dbReference type="AlphaFoldDB" id="A0A1D7QYY1"/>
<dbReference type="KEGG" id="bbev:BBEV_2892"/>
<feature type="signal peptide" evidence="2">
    <location>
        <begin position="1"/>
        <end position="23"/>
    </location>
</feature>
<evidence type="ECO:0000256" key="1">
    <source>
        <dbReference type="ARBA" id="ARBA00006987"/>
    </source>
</evidence>
<dbReference type="Proteomes" id="UP000094463">
    <property type="component" value="Chromosome"/>
</dbReference>
<organism evidence="3 4">
    <name type="scientific">Salisediminibacterium beveridgei</name>
    <dbReference type="NCBI Taxonomy" id="632773"/>
    <lineage>
        <taxon>Bacteria</taxon>
        <taxon>Bacillati</taxon>
        <taxon>Bacillota</taxon>
        <taxon>Bacilli</taxon>
        <taxon>Bacillales</taxon>
        <taxon>Bacillaceae</taxon>
        <taxon>Salisediminibacterium</taxon>
    </lineage>
</organism>
<dbReference type="PANTHER" id="PTHR42928:SF5">
    <property type="entry name" value="BLR1237 PROTEIN"/>
    <property type="match status" value="1"/>
</dbReference>
<feature type="chain" id="PRO_5039374594" description="Tripartite-type tricarboxylate transporter, receptor component TctC" evidence="2">
    <location>
        <begin position="24"/>
        <end position="314"/>
    </location>
</feature>
<dbReference type="PROSITE" id="PS51257">
    <property type="entry name" value="PROKAR_LIPOPROTEIN"/>
    <property type="match status" value="1"/>
</dbReference>
<dbReference type="InterPro" id="IPR042100">
    <property type="entry name" value="Bug_dom1"/>
</dbReference>
<evidence type="ECO:0008006" key="5">
    <source>
        <dbReference type="Google" id="ProtNLM"/>
    </source>
</evidence>
<dbReference type="Gene3D" id="3.40.190.150">
    <property type="entry name" value="Bordetella uptake gene, domain 1"/>
    <property type="match status" value="1"/>
</dbReference>
<dbReference type="EMBL" id="CP012502">
    <property type="protein sequence ID" value="AOM84217.1"/>
    <property type="molecule type" value="Genomic_DNA"/>
</dbReference>
<keyword evidence="2" id="KW-0732">Signal</keyword>
<dbReference type="Pfam" id="PF03401">
    <property type="entry name" value="TctC"/>
    <property type="match status" value="1"/>
</dbReference>
<name>A0A1D7QYY1_9BACI</name>
<comment type="similarity">
    <text evidence="1">Belongs to the UPF0065 (bug) family.</text>
</comment>
<dbReference type="STRING" id="632773.BBEV_2892"/>
<evidence type="ECO:0000313" key="4">
    <source>
        <dbReference type="Proteomes" id="UP000094463"/>
    </source>
</evidence>
<dbReference type="InterPro" id="IPR005064">
    <property type="entry name" value="BUG"/>
</dbReference>